<dbReference type="Proteomes" id="UP001054821">
    <property type="component" value="Chromosome 1"/>
</dbReference>
<protein>
    <submittedName>
        <fullName evidence="1">Uncharacterized protein</fullName>
    </submittedName>
</protein>
<keyword evidence="2" id="KW-1185">Reference proteome</keyword>
<dbReference type="AlphaFoldDB" id="A0AAD5F7L7"/>
<accession>A0AAD5F7L7</accession>
<dbReference type="EMBL" id="JAJFAZ020000001">
    <property type="protein sequence ID" value="KAI5356058.1"/>
    <property type="molecule type" value="Genomic_DNA"/>
</dbReference>
<evidence type="ECO:0000313" key="1">
    <source>
        <dbReference type="EMBL" id="KAI5356058.1"/>
    </source>
</evidence>
<sequence>MSKRGMRVSAEFLNSCRINTANKIVLNGFSIRTKHIITLPTPPLLFFDLSNSHLLTRTVQHFQYNSHPRPIVEPCFADLLPNCQKANNCYCPSF</sequence>
<organism evidence="1 2">
    <name type="scientific">Prunus dulcis</name>
    <name type="common">Almond</name>
    <name type="synonym">Amygdalus dulcis</name>
    <dbReference type="NCBI Taxonomy" id="3755"/>
    <lineage>
        <taxon>Eukaryota</taxon>
        <taxon>Viridiplantae</taxon>
        <taxon>Streptophyta</taxon>
        <taxon>Embryophyta</taxon>
        <taxon>Tracheophyta</taxon>
        <taxon>Spermatophyta</taxon>
        <taxon>Magnoliopsida</taxon>
        <taxon>eudicotyledons</taxon>
        <taxon>Gunneridae</taxon>
        <taxon>Pentapetalae</taxon>
        <taxon>rosids</taxon>
        <taxon>fabids</taxon>
        <taxon>Rosales</taxon>
        <taxon>Rosaceae</taxon>
        <taxon>Amygdaloideae</taxon>
        <taxon>Amygdaleae</taxon>
        <taxon>Prunus</taxon>
    </lineage>
</organism>
<gene>
    <name evidence="1" type="ORF">L3X38_008953</name>
</gene>
<reference evidence="1 2" key="1">
    <citation type="journal article" date="2022" name="G3 (Bethesda)">
        <title>Whole-genome sequence and methylome profiling of the almond [Prunus dulcis (Mill.) D.A. Webb] cultivar 'Nonpareil'.</title>
        <authorList>
            <person name="D'Amico-Willman K.M."/>
            <person name="Ouma W.Z."/>
            <person name="Meulia T."/>
            <person name="Sideli G.M."/>
            <person name="Gradziel T.M."/>
            <person name="Fresnedo-Ramirez J."/>
        </authorList>
    </citation>
    <scope>NUCLEOTIDE SEQUENCE [LARGE SCALE GENOMIC DNA]</scope>
    <source>
        <strain evidence="1">Clone GOH B32 T37-40</strain>
    </source>
</reference>
<name>A0AAD5F7L7_PRUDU</name>
<comment type="caution">
    <text evidence="1">The sequence shown here is derived from an EMBL/GenBank/DDBJ whole genome shotgun (WGS) entry which is preliminary data.</text>
</comment>
<evidence type="ECO:0000313" key="2">
    <source>
        <dbReference type="Proteomes" id="UP001054821"/>
    </source>
</evidence>
<proteinExistence type="predicted"/>